<dbReference type="GO" id="GO:0031146">
    <property type="term" value="P:SCF-dependent proteasomal ubiquitin-dependent protein catabolic process"/>
    <property type="evidence" value="ECO:0000318"/>
    <property type="project" value="GO_Central"/>
</dbReference>
<comment type="pathway">
    <text evidence="1 4">Protein modification; protein ubiquitination.</text>
</comment>
<name>A0A0Q3MPZ3_BRADI</name>
<protein>
    <recommendedName>
        <fullName evidence="4">SKP1-like protein</fullName>
    </recommendedName>
</protein>
<evidence type="ECO:0000313" key="6">
    <source>
        <dbReference type="EMBL" id="KQK06318.1"/>
    </source>
</evidence>
<dbReference type="Pfam" id="PF01466">
    <property type="entry name" value="Skp1"/>
    <property type="match status" value="1"/>
</dbReference>
<dbReference type="PANTHER" id="PTHR11165">
    <property type="entry name" value="SKP1"/>
    <property type="match status" value="1"/>
</dbReference>
<comment type="function">
    <text evidence="4">Involved in ubiquitination and subsequent proteasomal degradation of target proteins. Together with CUL1, RBX1 and a F-box protein, it forms a SCF E3 ubiquitin ligase complex. The functional specificity of this complex depends on the type of F-box protein. In the SCF complex, it serves as an adapter that links the F-box protein to CUL1.</text>
</comment>
<comment type="subunit">
    <text evidence="4">Part of a SCF (SKP1-cullin-F-box) protein ligase complex.</text>
</comment>
<sequence>MALLRWRRTRMVTLISKGGRNFKMPEAVALVSSRSCREALDYIEYRGNNTMMIKLLDIDPKPVSMLVNFCNHMAAAATSAASDDAAQRMREWEERFLGDDVDQALLYDLLSAAISIQADGLIDLVCKRVAHMIKGKTPQEIRTILGIQDDLTPDQRDEIRTDNSWIDI</sequence>
<dbReference type="InterPro" id="IPR016072">
    <property type="entry name" value="Skp1_comp_dimer"/>
</dbReference>
<dbReference type="InterPro" id="IPR011333">
    <property type="entry name" value="SKP1/BTB/POZ_sf"/>
</dbReference>
<dbReference type="EMBL" id="CM000881">
    <property type="protein sequence ID" value="KQK06318.1"/>
    <property type="molecule type" value="Genomic_DNA"/>
</dbReference>
<evidence type="ECO:0000256" key="1">
    <source>
        <dbReference type="ARBA" id="ARBA00004906"/>
    </source>
</evidence>
<evidence type="ECO:0000313" key="8">
    <source>
        <dbReference type="Proteomes" id="UP000008810"/>
    </source>
</evidence>
<dbReference type="GO" id="GO:0097602">
    <property type="term" value="F:cullin family protein binding"/>
    <property type="evidence" value="ECO:0000318"/>
    <property type="project" value="GO_Central"/>
</dbReference>
<evidence type="ECO:0000259" key="5">
    <source>
        <dbReference type="Pfam" id="PF01466"/>
    </source>
</evidence>
<dbReference type="STRING" id="15368.A0A0Q3MPZ3"/>
<evidence type="ECO:0000256" key="4">
    <source>
        <dbReference type="PIRNR" id="PIRNR028729"/>
    </source>
</evidence>
<evidence type="ECO:0000256" key="2">
    <source>
        <dbReference type="ARBA" id="ARBA00009993"/>
    </source>
</evidence>
<reference evidence="6 7" key="1">
    <citation type="journal article" date="2010" name="Nature">
        <title>Genome sequencing and analysis of the model grass Brachypodium distachyon.</title>
        <authorList>
            <consortium name="International Brachypodium Initiative"/>
        </authorList>
    </citation>
    <scope>NUCLEOTIDE SEQUENCE [LARGE SCALE GENOMIC DNA]</scope>
    <source>
        <strain evidence="6 7">Bd21</strain>
    </source>
</reference>
<reference evidence="7" key="3">
    <citation type="submission" date="2018-08" db="UniProtKB">
        <authorList>
            <consortium name="EnsemblPlants"/>
        </authorList>
    </citation>
    <scope>IDENTIFICATION</scope>
    <source>
        <strain evidence="7">cv. Bd21</strain>
    </source>
</reference>
<dbReference type="SMART" id="SM00512">
    <property type="entry name" value="Skp1"/>
    <property type="match status" value="1"/>
</dbReference>
<dbReference type="InterPro" id="IPR001232">
    <property type="entry name" value="SKP1-like"/>
</dbReference>
<dbReference type="UniPathway" id="UPA00143"/>
<dbReference type="InterPro" id="IPR036296">
    <property type="entry name" value="SKP1-like_dim_sf"/>
</dbReference>
<gene>
    <name evidence="7" type="primary">LOC100846291</name>
    <name evidence="6" type="ORF">BRADI_2g25690v3</name>
</gene>
<dbReference type="Gramene" id="KQK06318">
    <property type="protein sequence ID" value="KQK06318"/>
    <property type="gene ID" value="BRADI_2g25690v3"/>
</dbReference>
<dbReference type="EnsemblPlants" id="KQK06318">
    <property type="protein sequence ID" value="KQK06318"/>
    <property type="gene ID" value="BRADI_2g25690v3"/>
</dbReference>
<dbReference type="GO" id="GO:0005737">
    <property type="term" value="C:cytoplasm"/>
    <property type="evidence" value="ECO:0000318"/>
    <property type="project" value="GO_Central"/>
</dbReference>
<dbReference type="Gene3D" id="3.30.710.10">
    <property type="entry name" value="Potassium Channel Kv1.1, Chain A"/>
    <property type="match status" value="1"/>
</dbReference>
<dbReference type="GO" id="GO:0005634">
    <property type="term" value="C:nucleus"/>
    <property type="evidence" value="ECO:0000318"/>
    <property type="project" value="GO_Central"/>
</dbReference>
<keyword evidence="8" id="KW-1185">Reference proteome</keyword>
<proteinExistence type="inferred from homology"/>
<dbReference type="GO" id="GO:0016567">
    <property type="term" value="P:protein ubiquitination"/>
    <property type="evidence" value="ECO:0007669"/>
    <property type="project" value="UniProtKB-UniRule"/>
</dbReference>
<reference evidence="6" key="2">
    <citation type="submission" date="2017-06" db="EMBL/GenBank/DDBJ databases">
        <title>WGS assembly of Brachypodium distachyon.</title>
        <authorList>
            <consortium name="The International Brachypodium Initiative"/>
            <person name="Lucas S."/>
            <person name="Harmon-Smith M."/>
            <person name="Lail K."/>
            <person name="Tice H."/>
            <person name="Grimwood J."/>
            <person name="Bruce D."/>
            <person name="Barry K."/>
            <person name="Shu S."/>
            <person name="Lindquist E."/>
            <person name="Wang M."/>
            <person name="Pitluck S."/>
            <person name="Vogel J.P."/>
            <person name="Garvin D.F."/>
            <person name="Mockler T.C."/>
            <person name="Schmutz J."/>
            <person name="Rokhsar D."/>
            <person name="Bevan M.W."/>
        </authorList>
    </citation>
    <scope>NUCLEOTIDE SEQUENCE</scope>
    <source>
        <strain evidence="6">Bd21</strain>
    </source>
</reference>
<dbReference type="PIRSF" id="PIRSF028729">
    <property type="entry name" value="E3_ubiquit_lig_SCF_Skp"/>
    <property type="match status" value="1"/>
</dbReference>
<dbReference type="AlphaFoldDB" id="A0A0Q3MPZ3"/>
<evidence type="ECO:0000256" key="3">
    <source>
        <dbReference type="ARBA" id="ARBA00022786"/>
    </source>
</evidence>
<dbReference type="GO" id="GO:0009867">
    <property type="term" value="P:jasmonic acid mediated signaling pathway"/>
    <property type="evidence" value="ECO:0007669"/>
    <property type="project" value="UniProtKB-ARBA"/>
</dbReference>
<organism evidence="6">
    <name type="scientific">Brachypodium distachyon</name>
    <name type="common">Purple false brome</name>
    <name type="synonym">Trachynia distachya</name>
    <dbReference type="NCBI Taxonomy" id="15368"/>
    <lineage>
        <taxon>Eukaryota</taxon>
        <taxon>Viridiplantae</taxon>
        <taxon>Streptophyta</taxon>
        <taxon>Embryophyta</taxon>
        <taxon>Tracheophyta</taxon>
        <taxon>Spermatophyta</taxon>
        <taxon>Magnoliopsida</taxon>
        <taxon>Liliopsida</taxon>
        <taxon>Poales</taxon>
        <taxon>Poaceae</taxon>
        <taxon>BOP clade</taxon>
        <taxon>Pooideae</taxon>
        <taxon>Stipodae</taxon>
        <taxon>Brachypodieae</taxon>
        <taxon>Brachypodium</taxon>
    </lineage>
</organism>
<accession>A0A0Q3MPZ3</accession>
<dbReference type="OrthoDB" id="590796at2759"/>
<comment type="similarity">
    <text evidence="2 4">Belongs to the SKP1 family.</text>
</comment>
<evidence type="ECO:0000313" key="7">
    <source>
        <dbReference type="EnsemblPlants" id="KQK06318"/>
    </source>
</evidence>
<keyword evidence="3 4" id="KW-0833">Ubl conjugation pathway</keyword>
<dbReference type="InterPro" id="IPR016897">
    <property type="entry name" value="SKP1"/>
</dbReference>
<feature type="domain" description="SKP1 component dimerisation" evidence="5">
    <location>
        <begin position="120"/>
        <end position="166"/>
    </location>
</feature>
<dbReference type="Proteomes" id="UP000008810">
    <property type="component" value="Chromosome 2"/>
</dbReference>
<dbReference type="SUPFAM" id="SSF81382">
    <property type="entry name" value="Skp1 dimerisation domain-like"/>
    <property type="match status" value="1"/>
</dbReference>